<dbReference type="Proteomes" id="UP000241261">
    <property type="component" value="Segment"/>
</dbReference>
<name>A0A2H5BFU9_9CAUD</name>
<gene>
    <name evidence="1" type="primary">63</name>
    <name evidence="1" type="ORF">PBI_DISMAS_63</name>
</gene>
<evidence type="ECO:0000313" key="2">
    <source>
        <dbReference type="Proteomes" id="UP000241261"/>
    </source>
</evidence>
<evidence type="ECO:0000313" key="1">
    <source>
        <dbReference type="EMBL" id="AUG84860.1"/>
    </source>
</evidence>
<proteinExistence type="predicted"/>
<dbReference type="EMBL" id="MG670586">
    <property type="protein sequence ID" value="AUG84860.1"/>
    <property type="molecule type" value="Genomic_DNA"/>
</dbReference>
<dbReference type="RefSeq" id="YP_009622124.1">
    <property type="nucleotide sequence ID" value="NC_042099.1"/>
</dbReference>
<keyword evidence="2" id="KW-1185">Reference proteome</keyword>
<reference evidence="1 2" key="1">
    <citation type="submission" date="2017-12" db="EMBL/GenBank/DDBJ databases">
        <authorList>
            <person name="Tomczak R."/>
            <person name="Garlena R.A."/>
            <person name="Russell D.A."/>
            <person name="Pope W.H."/>
            <person name="Jacobs-Sera D."/>
            <person name="Hatfull G.F."/>
        </authorList>
    </citation>
    <scope>NUCLEOTIDE SEQUENCE [LARGE SCALE GENOMIC DNA]</scope>
</reference>
<dbReference type="KEGG" id="vg:40098861"/>
<protein>
    <submittedName>
        <fullName evidence="1">Uncharacterized protein</fullName>
    </submittedName>
</protein>
<organism evidence="1 2">
    <name type="scientific">Microbacterium phage Dismas</name>
    <dbReference type="NCBI Taxonomy" id="2065199"/>
    <lineage>
        <taxon>Viruses</taxon>
        <taxon>Duplodnaviria</taxon>
        <taxon>Heunggongvirae</taxon>
        <taxon>Uroviricota</taxon>
        <taxon>Caudoviricetes</taxon>
        <taxon>Dismasvirus</taxon>
        <taxon>Dismasvirus dismas</taxon>
    </lineage>
</organism>
<dbReference type="GeneID" id="40098861"/>
<accession>A0A2H5BFU9</accession>
<sequence>METRYVVRDPSGELVAGDSVFDDQLKFVAAQVSGKVLDAWTGEVVYDASPGSGLDSTIL</sequence>